<keyword evidence="4 5" id="KW-0234">DNA repair</keyword>
<dbReference type="NCBIfam" id="TIGR00567">
    <property type="entry name" value="3mg"/>
    <property type="match status" value="1"/>
</dbReference>
<dbReference type="Gene3D" id="3.10.300.10">
    <property type="entry name" value="Methylpurine-DNA glycosylase (MPG)"/>
    <property type="match status" value="1"/>
</dbReference>
<evidence type="ECO:0000256" key="4">
    <source>
        <dbReference type="ARBA" id="ARBA00023204"/>
    </source>
</evidence>
<dbReference type="HAMAP" id="MF_00527">
    <property type="entry name" value="3MGH"/>
    <property type="match status" value="1"/>
</dbReference>
<evidence type="ECO:0000313" key="6">
    <source>
        <dbReference type="EMBL" id="MFC1419679.1"/>
    </source>
</evidence>
<name>A0ABV6W0Z9_9ACTN</name>
<dbReference type="InterPro" id="IPR011034">
    <property type="entry name" value="Formyl_transferase-like_C_sf"/>
</dbReference>
<organism evidence="6 7">
    <name type="scientific">Streptacidiphilus cavernicola</name>
    <dbReference type="NCBI Taxonomy" id="3342716"/>
    <lineage>
        <taxon>Bacteria</taxon>
        <taxon>Bacillati</taxon>
        <taxon>Actinomycetota</taxon>
        <taxon>Actinomycetes</taxon>
        <taxon>Kitasatosporales</taxon>
        <taxon>Streptomycetaceae</taxon>
        <taxon>Streptacidiphilus</taxon>
    </lineage>
</organism>
<dbReference type="InterPro" id="IPR036995">
    <property type="entry name" value="MPG_sf"/>
</dbReference>
<evidence type="ECO:0000256" key="5">
    <source>
        <dbReference type="HAMAP-Rule" id="MF_00527"/>
    </source>
</evidence>
<dbReference type="Proteomes" id="UP001592531">
    <property type="component" value="Unassembled WGS sequence"/>
</dbReference>
<dbReference type="InterPro" id="IPR003180">
    <property type="entry name" value="MPG"/>
</dbReference>
<sequence>MSELGGLLPRDFYARAAHEVAPELLGRLLLREEEGPDGPLLLRITEVEAYEGAIDPASHGFRGPTARNATMFGPPGHLYVYWIYGMHHAANLVCGDVDESHGVLIRAGEVVQGRPRAIHRRPNAKQHTELARGPGRLTLALDIDRSLDGTDVCDPGAAVRVYRGTPLPASAVRSGPRTGVSKAHETPWRFWAADDRTVSPYRRHVPKKRAAQA</sequence>
<proteinExistence type="inferred from homology"/>
<comment type="similarity">
    <text evidence="1 5">Belongs to the DNA glycosylase MPG family.</text>
</comment>
<evidence type="ECO:0000256" key="2">
    <source>
        <dbReference type="ARBA" id="ARBA00022763"/>
    </source>
</evidence>
<dbReference type="NCBIfam" id="NF002003">
    <property type="entry name" value="PRK00802.1-3"/>
    <property type="match status" value="1"/>
</dbReference>
<evidence type="ECO:0000256" key="1">
    <source>
        <dbReference type="ARBA" id="ARBA00009232"/>
    </source>
</evidence>
<dbReference type="PANTHER" id="PTHR10429">
    <property type="entry name" value="DNA-3-METHYLADENINE GLYCOSYLASE"/>
    <property type="match status" value="1"/>
</dbReference>
<dbReference type="EMBL" id="JBHFAB010000020">
    <property type="protein sequence ID" value="MFC1419679.1"/>
    <property type="molecule type" value="Genomic_DNA"/>
</dbReference>
<accession>A0ABV6W0Z9</accession>
<keyword evidence="6" id="KW-0326">Glycosidase</keyword>
<dbReference type="SUPFAM" id="SSF50486">
    <property type="entry name" value="FMT C-terminal domain-like"/>
    <property type="match status" value="1"/>
</dbReference>
<dbReference type="CDD" id="cd00540">
    <property type="entry name" value="AAG"/>
    <property type="match status" value="1"/>
</dbReference>
<gene>
    <name evidence="6" type="ORF">ACEZDE_24025</name>
</gene>
<evidence type="ECO:0000256" key="3">
    <source>
        <dbReference type="ARBA" id="ARBA00022801"/>
    </source>
</evidence>
<dbReference type="PANTHER" id="PTHR10429:SF0">
    <property type="entry name" value="DNA-3-METHYLADENINE GLYCOSYLASE"/>
    <property type="match status" value="1"/>
</dbReference>
<dbReference type="RefSeq" id="WP_380539427.1">
    <property type="nucleotide sequence ID" value="NZ_JBHFAB010000020.1"/>
</dbReference>
<keyword evidence="3 5" id="KW-0378">Hydrolase</keyword>
<dbReference type="EC" id="3.2.2.-" evidence="5"/>
<evidence type="ECO:0000313" key="7">
    <source>
        <dbReference type="Proteomes" id="UP001592531"/>
    </source>
</evidence>
<dbReference type="Pfam" id="PF02245">
    <property type="entry name" value="Pur_DNA_glyco"/>
    <property type="match status" value="1"/>
</dbReference>
<reference evidence="6 7" key="1">
    <citation type="submission" date="2024-09" db="EMBL/GenBank/DDBJ databases">
        <authorList>
            <person name="Lee S.D."/>
        </authorList>
    </citation>
    <scope>NUCLEOTIDE SEQUENCE [LARGE SCALE GENOMIC DNA]</scope>
    <source>
        <strain evidence="6 7">N8-3</strain>
    </source>
</reference>
<keyword evidence="2 5" id="KW-0227">DNA damage</keyword>
<dbReference type="GO" id="GO:0016798">
    <property type="term" value="F:hydrolase activity, acting on glycosyl bonds"/>
    <property type="evidence" value="ECO:0007669"/>
    <property type="project" value="UniProtKB-KW"/>
</dbReference>
<keyword evidence="7" id="KW-1185">Reference proteome</keyword>
<comment type="caution">
    <text evidence="6">The sequence shown here is derived from an EMBL/GenBank/DDBJ whole genome shotgun (WGS) entry which is preliminary data.</text>
</comment>
<protein>
    <recommendedName>
        <fullName evidence="5">Putative 3-methyladenine DNA glycosylase</fullName>
        <ecNumber evidence="5">3.2.2.-</ecNumber>
    </recommendedName>
</protein>